<accession>A0A0A0SEV7</accession>
<reference evidence="8 9" key="1">
    <citation type="submission" date="2014-08" db="EMBL/GenBank/DDBJ databases">
        <title>First Complete Genome Sequence of the Shellfish Pathogen Vibrio tubiashii.</title>
        <authorList>
            <person name="Richards G.P."/>
            <person name="Needleman D.S."/>
            <person name="Watson M.A."/>
            <person name="Bono J.L."/>
        </authorList>
    </citation>
    <scope>NUCLEOTIDE SEQUENCE [LARGE SCALE GENOMIC DNA]</scope>
    <source>
        <strain evidence="8 9">ATCC 19109</strain>
    </source>
</reference>
<feature type="transmembrane region" description="Helical" evidence="6">
    <location>
        <begin position="99"/>
        <end position="118"/>
    </location>
</feature>
<protein>
    <submittedName>
        <fullName evidence="8">Polysaccharide synthesis protein GtrA</fullName>
    </submittedName>
</protein>
<dbReference type="Proteomes" id="UP000030071">
    <property type="component" value="Chromosome 1"/>
</dbReference>
<evidence type="ECO:0000313" key="9">
    <source>
        <dbReference type="Proteomes" id="UP000030071"/>
    </source>
</evidence>
<dbReference type="PATRIC" id="fig|1051646.9.peg.153"/>
<dbReference type="AlphaFoldDB" id="A0A0A0SEV7"/>
<dbReference type="STRING" id="1051646.IX91_00800"/>
<gene>
    <name evidence="8" type="ORF">IX91_00800</name>
</gene>
<dbReference type="PANTHER" id="PTHR38459:SF1">
    <property type="entry name" value="PROPHAGE BACTOPRENOL-LINKED GLUCOSE TRANSLOCASE HOMOLOG"/>
    <property type="match status" value="1"/>
</dbReference>
<feature type="transmembrane region" description="Helical" evidence="6">
    <location>
        <begin position="34"/>
        <end position="54"/>
    </location>
</feature>
<name>A0A0A0SEV7_9VIBR</name>
<dbReference type="EMBL" id="CP009354">
    <property type="protein sequence ID" value="AIW12769.1"/>
    <property type="molecule type" value="Genomic_DNA"/>
</dbReference>
<dbReference type="RefSeq" id="WP_004749496.1">
    <property type="nucleotide sequence ID" value="NZ_CP009354.1"/>
</dbReference>
<dbReference type="InterPro" id="IPR007267">
    <property type="entry name" value="GtrA_DPMS_TM"/>
</dbReference>
<dbReference type="PANTHER" id="PTHR38459">
    <property type="entry name" value="PROPHAGE BACTOPRENOL-LINKED GLUCOSE TRANSLOCASE HOMOLOG"/>
    <property type="match status" value="1"/>
</dbReference>
<dbReference type="Pfam" id="PF04138">
    <property type="entry name" value="GtrA_DPMS_TM"/>
    <property type="match status" value="1"/>
</dbReference>
<comment type="similarity">
    <text evidence="2">Belongs to the GtrA family.</text>
</comment>
<keyword evidence="4 6" id="KW-1133">Transmembrane helix</keyword>
<evidence type="ECO:0000256" key="1">
    <source>
        <dbReference type="ARBA" id="ARBA00004141"/>
    </source>
</evidence>
<dbReference type="GeneID" id="23443247"/>
<evidence type="ECO:0000256" key="3">
    <source>
        <dbReference type="ARBA" id="ARBA00022692"/>
    </source>
</evidence>
<dbReference type="HOGENOM" id="CLU_083873_4_4_6"/>
<sequence length="123" mass="14009">MQFIKFLSVGVINTVIGYGTFLVFLRFLAIDPEVANAIGYLFALTVAFFLNKNFVFGGGSHSTSSISRFIFSFLISFLINQSVLHFFCHYLQLPPELSQIPAMLTYTIAFFLLNKFFVFKHKV</sequence>
<evidence type="ECO:0000313" key="8">
    <source>
        <dbReference type="EMBL" id="AIW12769.1"/>
    </source>
</evidence>
<organism evidence="8 9">
    <name type="scientific">Vibrio tubiashii ATCC 19109</name>
    <dbReference type="NCBI Taxonomy" id="1051646"/>
    <lineage>
        <taxon>Bacteria</taxon>
        <taxon>Pseudomonadati</taxon>
        <taxon>Pseudomonadota</taxon>
        <taxon>Gammaproteobacteria</taxon>
        <taxon>Vibrionales</taxon>
        <taxon>Vibrionaceae</taxon>
        <taxon>Vibrio</taxon>
        <taxon>Vibrio oreintalis group</taxon>
    </lineage>
</organism>
<evidence type="ECO:0000259" key="7">
    <source>
        <dbReference type="Pfam" id="PF04138"/>
    </source>
</evidence>
<evidence type="ECO:0000256" key="5">
    <source>
        <dbReference type="ARBA" id="ARBA00023136"/>
    </source>
</evidence>
<evidence type="ECO:0000256" key="4">
    <source>
        <dbReference type="ARBA" id="ARBA00022989"/>
    </source>
</evidence>
<keyword evidence="3 6" id="KW-0812">Transmembrane</keyword>
<feature type="transmembrane region" description="Helical" evidence="6">
    <location>
        <begin position="66"/>
        <end position="87"/>
    </location>
</feature>
<evidence type="ECO:0000256" key="6">
    <source>
        <dbReference type="SAM" id="Phobius"/>
    </source>
</evidence>
<dbReference type="GO" id="GO:0000271">
    <property type="term" value="P:polysaccharide biosynthetic process"/>
    <property type="evidence" value="ECO:0007669"/>
    <property type="project" value="InterPro"/>
</dbReference>
<comment type="subcellular location">
    <subcellularLocation>
        <location evidence="1">Membrane</location>
        <topology evidence="1">Multi-pass membrane protein</topology>
    </subcellularLocation>
</comment>
<dbReference type="KEGG" id="vtu:IX91_00800"/>
<evidence type="ECO:0000256" key="2">
    <source>
        <dbReference type="ARBA" id="ARBA00009399"/>
    </source>
</evidence>
<dbReference type="InterPro" id="IPR051401">
    <property type="entry name" value="GtrA_CellWall_Glycosyl"/>
</dbReference>
<feature type="domain" description="GtrA/DPMS transmembrane" evidence="7">
    <location>
        <begin position="5"/>
        <end position="119"/>
    </location>
</feature>
<feature type="transmembrane region" description="Helical" evidence="6">
    <location>
        <begin position="7"/>
        <end position="28"/>
    </location>
</feature>
<keyword evidence="5 6" id="KW-0472">Membrane</keyword>
<dbReference type="GO" id="GO:0005886">
    <property type="term" value="C:plasma membrane"/>
    <property type="evidence" value="ECO:0007669"/>
    <property type="project" value="TreeGrafter"/>
</dbReference>
<proteinExistence type="inferred from homology"/>